<keyword evidence="2 5" id="KW-0812">Transmembrane</keyword>
<name>X1Q3B9_9ZZZZ</name>
<evidence type="ECO:0000256" key="4">
    <source>
        <dbReference type="ARBA" id="ARBA00023136"/>
    </source>
</evidence>
<dbReference type="InterPro" id="IPR002293">
    <property type="entry name" value="AA/rel_permease1"/>
</dbReference>
<feature type="transmembrane region" description="Helical" evidence="5">
    <location>
        <begin position="137"/>
        <end position="158"/>
    </location>
</feature>
<dbReference type="GO" id="GO:0016020">
    <property type="term" value="C:membrane"/>
    <property type="evidence" value="ECO:0007669"/>
    <property type="project" value="UniProtKB-SubCell"/>
</dbReference>
<evidence type="ECO:0000313" key="6">
    <source>
        <dbReference type="EMBL" id="GAI62997.1"/>
    </source>
</evidence>
<reference evidence="6" key="1">
    <citation type="journal article" date="2014" name="Front. Microbiol.">
        <title>High frequency of phylogenetically diverse reductive dehalogenase-homologous genes in deep subseafloor sedimentary metagenomes.</title>
        <authorList>
            <person name="Kawai M."/>
            <person name="Futagami T."/>
            <person name="Toyoda A."/>
            <person name="Takaki Y."/>
            <person name="Nishi S."/>
            <person name="Hori S."/>
            <person name="Arai W."/>
            <person name="Tsubouchi T."/>
            <person name="Morono Y."/>
            <person name="Uchiyama I."/>
            <person name="Ito T."/>
            <person name="Fujiyama A."/>
            <person name="Inagaki F."/>
            <person name="Takami H."/>
        </authorList>
    </citation>
    <scope>NUCLEOTIDE SEQUENCE</scope>
    <source>
        <strain evidence="6">Expedition CK06-06</strain>
    </source>
</reference>
<dbReference type="Gene3D" id="1.20.1740.10">
    <property type="entry name" value="Amino acid/polyamine transporter I"/>
    <property type="match status" value="1"/>
</dbReference>
<evidence type="ECO:0000256" key="1">
    <source>
        <dbReference type="ARBA" id="ARBA00004141"/>
    </source>
</evidence>
<keyword evidence="3 5" id="KW-1133">Transmembrane helix</keyword>
<feature type="transmembrane region" description="Helical" evidence="5">
    <location>
        <begin position="293"/>
        <end position="312"/>
    </location>
</feature>
<comment type="caution">
    <text evidence="6">The sequence shown here is derived from an EMBL/GenBank/DDBJ whole genome shotgun (WGS) entry which is preliminary data.</text>
</comment>
<dbReference type="PANTHER" id="PTHR11785:SF512">
    <property type="entry name" value="SOBREMESA, ISOFORM B"/>
    <property type="match status" value="1"/>
</dbReference>
<accession>X1Q3B9</accession>
<protein>
    <recommendedName>
        <fullName evidence="7">Amino acid permease/ SLC12A domain-containing protein</fullName>
    </recommendedName>
</protein>
<feature type="transmembrane region" description="Helical" evidence="5">
    <location>
        <begin position="93"/>
        <end position="117"/>
    </location>
</feature>
<dbReference type="EMBL" id="BARW01000339">
    <property type="protein sequence ID" value="GAI62997.1"/>
    <property type="molecule type" value="Genomic_DNA"/>
</dbReference>
<feature type="transmembrane region" description="Helical" evidence="5">
    <location>
        <begin position="48"/>
        <end position="72"/>
    </location>
</feature>
<evidence type="ECO:0000256" key="3">
    <source>
        <dbReference type="ARBA" id="ARBA00022989"/>
    </source>
</evidence>
<organism evidence="6">
    <name type="scientific">marine sediment metagenome</name>
    <dbReference type="NCBI Taxonomy" id="412755"/>
    <lineage>
        <taxon>unclassified sequences</taxon>
        <taxon>metagenomes</taxon>
        <taxon>ecological metagenomes</taxon>
    </lineage>
</organism>
<dbReference type="PIRSF" id="PIRSF006060">
    <property type="entry name" value="AA_transporter"/>
    <property type="match status" value="1"/>
</dbReference>
<dbReference type="PANTHER" id="PTHR11785">
    <property type="entry name" value="AMINO ACID TRANSPORTER"/>
    <property type="match status" value="1"/>
</dbReference>
<dbReference type="Pfam" id="PF13520">
    <property type="entry name" value="AA_permease_2"/>
    <property type="match status" value="1"/>
</dbReference>
<evidence type="ECO:0008006" key="7">
    <source>
        <dbReference type="Google" id="ProtNLM"/>
    </source>
</evidence>
<evidence type="ECO:0000256" key="2">
    <source>
        <dbReference type="ARBA" id="ARBA00022692"/>
    </source>
</evidence>
<dbReference type="GO" id="GO:0015179">
    <property type="term" value="F:L-amino acid transmembrane transporter activity"/>
    <property type="evidence" value="ECO:0007669"/>
    <property type="project" value="TreeGrafter"/>
</dbReference>
<feature type="transmembrane region" description="Helical" evidence="5">
    <location>
        <begin position="242"/>
        <end position="266"/>
    </location>
</feature>
<evidence type="ECO:0000256" key="5">
    <source>
        <dbReference type="SAM" id="Phobius"/>
    </source>
</evidence>
<sequence>MQNTFSSTPVIPRKIGLVTAVSIVVANMIGAGIFTTTGLISANLPGPGWVFFCWIFGGLLAIAGALCYSELATRIPEEGGEYVYLKKLFHPSLGFLTGWTSFFVGFSAPIAASALGFSEYFFEGANLEVAMMDTGNLLLYKKMLAVVIISVFVSIHYMGIKVGSVVQNGLTILKILIILGLAFLGWIIGTGNMDHFFVGNIESSTGFAFGTAMMFVMFSYSGWNASSYIAGELKNPGKTLPVSLVMGTVIVIILYLAINLFIFYALPYPELKGNIAVVETAATRAFGNWTGNVFGLLVSVALLSSLSAYIIIGPRVYYAMACDRLFFPFASVNQVLKYFTSNSFILVTGVYNDIND</sequence>
<feature type="transmembrane region" description="Helical" evidence="5">
    <location>
        <begin position="15"/>
        <end position="42"/>
    </location>
</feature>
<comment type="subcellular location">
    <subcellularLocation>
        <location evidence="1">Membrane</location>
        <topology evidence="1">Multi-pass membrane protein</topology>
    </subcellularLocation>
</comment>
<keyword evidence="4 5" id="KW-0472">Membrane</keyword>
<dbReference type="InterPro" id="IPR050598">
    <property type="entry name" value="AminoAcid_Transporter"/>
</dbReference>
<proteinExistence type="predicted"/>
<dbReference type="AlphaFoldDB" id="X1Q3B9"/>
<feature type="transmembrane region" description="Helical" evidence="5">
    <location>
        <begin position="170"/>
        <end position="188"/>
    </location>
</feature>
<gene>
    <name evidence="6" type="ORF">S12H4_01630</name>
</gene>